<dbReference type="Proteomes" id="UP001469553">
    <property type="component" value="Unassembled WGS sequence"/>
</dbReference>
<keyword evidence="3" id="KW-1185">Reference proteome</keyword>
<feature type="region of interest" description="Disordered" evidence="1">
    <location>
        <begin position="61"/>
        <end position="87"/>
    </location>
</feature>
<dbReference type="EMBL" id="JAHRIP010002982">
    <property type="protein sequence ID" value="MEQ2281194.1"/>
    <property type="molecule type" value="Genomic_DNA"/>
</dbReference>
<accession>A0ABV0XIA9</accession>
<proteinExistence type="predicted"/>
<organism evidence="2 3">
    <name type="scientific">Ameca splendens</name>
    <dbReference type="NCBI Taxonomy" id="208324"/>
    <lineage>
        <taxon>Eukaryota</taxon>
        <taxon>Metazoa</taxon>
        <taxon>Chordata</taxon>
        <taxon>Craniata</taxon>
        <taxon>Vertebrata</taxon>
        <taxon>Euteleostomi</taxon>
        <taxon>Actinopterygii</taxon>
        <taxon>Neopterygii</taxon>
        <taxon>Teleostei</taxon>
        <taxon>Neoteleostei</taxon>
        <taxon>Acanthomorphata</taxon>
        <taxon>Ovalentaria</taxon>
        <taxon>Atherinomorphae</taxon>
        <taxon>Cyprinodontiformes</taxon>
        <taxon>Goodeidae</taxon>
        <taxon>Ameca</taxon>
    </lineage>
</organism>
<evidence type="ECO:0000313" key="2">
    <source>
        <dbReference type="EMBL" id="MEQ2281194.1"/>
    </source>
</evidence>
<evidence type="ECO:0000313" key="3">
    <source>
        <dbReference type="Proteomes" id="UP001469553"/>
    </source>
</evidence>
<name>A0ABV0XIA9_9TELE</name>
<reference evidence="2 3" key="1">
    <citation type="submission" date="2021-06" db="EMBL/GenBank/DDBJ databases">
        <authorList>
            <person name="Palmer J.M."/>
        </authorList>
    </citation>
    <scope>NUCLEOTIDE SEQUENCE [LARGE SCALE GENOMIC DNA]</scope>
    <source>
        <strain evidence="2 3">AS_MEX2019</strain>
        <tissue evidence="2">Muscle</tissue>
    </source>
</reference>
<sequence length="87" mass="9868">MNSLIYQPYEILICGLERLNKMPSWTTQLRHVMSPGTAELGSHRGARRSRQTLTITQARMRDLRPSPSGPITCRGTMRIGQQTKVET</sequence>
<gene>
    <name evidence="2" type="ORF">AMECASPLE_027804</name>
</gene>
<comment type="caution">
    <text evidence="2">The sequence shown here is derived from an EMBL/GenBank/DDBJ whole genome shotgun (WGS) entry which is preliminary data.</text>
</comment>
<evidence type="ECO:0000256" key="1">
    <source>
        <dbReference type="SAM" id="MobiDB-lite"/>
    </source>
</evidence>
<protein>
    <submittedName>
        <fullName evidence="2">Uncharacterized protein</fullName>
    </submittedName>
</protein>